<dbReference type="RefSeq" id="WP_012832795.1">
    <property type="nucleotide sequence ID" value="NC_013441.1"/>
</dbReference>
<dbReference type="Pfam" id="PF07729">
    <property type="entry name" value="FCD"/>
    <property type="match status" value="1"/>
</dbReference>
<dbReference type="InterPro" id="IPR008920">
    <property type="entry name" value="TF_FadR/GntR_C"/>
</dbReference>
<gene>
    <name evidence="5" type="ordered locus">Gbro_0903</name>
</gene>
<dbReference type="SUPFAM" id="SSF46785">
    <property type="entry name" value="Winged helix' DNA-binding domain"/>
    <property type="match status" value="1"/>
</dbReference>
<dbReference type="Gene3D" id="1.20.120.530">
    <property type="entry name" value="GntR ligand-binding domain-like"/>
    <property type="match status" value="1"/>
</dbReference>
<reference evidence="5 6" key="2">
    <citation type="journal article" date="2010" name="Stand. Genomic Sci.">
        <title>Complete genome sequence of Gordonia bronchialis type strain (3410).</title>
        <authorList>
            <person name="Ivanova N."/>
            <person name="Sikorski J."/>
            <person name="Jando M."/>
            <person name="Lapidus A."/>
            <person name="Nolan M."/>
            <person name="Lucas S."/>
            <person name="Del Rio T.G."/>
            <person name="Tice H."/>
            <person name="Copeland A."/>
            <person name="Cheng J.F."/>
            <person name="Chen F."/>
            <person name="Bruce D."/>
            <person name="Goodwin L."/>
            <person name="Pitluck S."/>
            <person name="Mavromatis K."/>
            <person name="Ovchinnikova G."/>
            <person name="Pati A."/>
            <person name="Chen A."/>
            <person name="Palaniappan K."/>
            <person name="Land M."/>
            <person name="Hauser L."/>
            <person name="Chang Y.J."/>
            <person name="Jeffries C.D."/>
            <person name="Chain P."/>
            <person name="Saunders E."/>
            <person name="Han C."/>
            <person name="Detter J.C."/>
            <person name="Brettin T."/>
            <person name="Rohde M."/>
            <person name="Goker M."/>
            <person name="Bristow J."/>
            <person name="Eisen J.A."/>
            <person name="Markowitz V."/>
            <person name="Hugenholtz P."/>
            <person name="Klenk H.P."/>
            <person name="Kyrpides N.C."/>
        </authorList>
    </citation>
    <scope>NUCLEOTIDE SEQUENCE [LARGE SCALE GENOMIC DNA]</scope>
    <source>
        <strain evidence="6">ATCC 25592 / DSM 43247 / BCRC 13721 / JCM 3198 / KCTC 3076 / NBRC 16047 / NCTC 10667</strain>
    </source>
</reference>
<dbReference type="InterPro" id="IPR011711">
    <property type="entry name" value="GntR_C"/>
</dbReference>
<dbReference type="PANTHER" id="PTHR43537">
    <property type="entry name" value="TRANSCRIPTIONAL REGULATOR, GNTR FAMILY"/>
    <property type="match status" value="1"/>
</dbReference>
<dbReference type="InterPro" id="IPR036388">
    <property type="entry name" value="WH-like_DNA-bd_sf"/>
</dbReference>
<keyword evidence="3" id="KW-0804">Transcription</keyword>
<dbReference type="KEGG" id="gbr:Gbro_0903"/>
<evidence type="ECO:0000313" key="6">
    <source>
        <dbReference type="Proteomes" id="UP000001219"/>
    </source>
</evidence>
<reference evidence="6" key="1">
    <citation type="submission" date="2009-10" db="EMBL/GenBank/DDBJ databases">
        <title>The complete chromosome of Gordonia bronchialis DSM 43247.</title>
        <authorList>
            <consortium name="US DOE Joint Genome Institute (JGI-PGF)"/>
            <person name="Lucas S."/>
            <person name="Copeland A."/>
            <person name="Lapidus A."/>
            <person name="Glavina del Rio T."/>
            <person name="Dalin E."/>
            <person name="Tice H."/>
            <person name="Bruce D."/>
            <person name="Goodwin L."/>
            <person name="Pitluck S."/>
            <person name="Kyrpides N."/>
            <person name="Mavromatis K."/>
            <person name="Ivanova N."/>
            <person name="Ovchinnikova G."/>
            <person name="Saunders E."/>
            <person name="Brettin T."/>
            <person name="Detter J.C."/>
            <person name="Han C."/>
            <person name="Larimer F."/>
            <person name="Land M."/>
            <person name="Hauser L."/>
            <person name="Markowitz V."/>
            <person name="Cheng J.-F."/>
            <person name="Hugenholtz P."/>
            <person name="Woyke T."/>
            <person name="Wu D."/>
            <person name="Jando M."/>
            <person name="Schneider S."/>
            <person name="Goeker M."/>
            <person name="Klenk H.-P."/>
            <person name="Eisen J.A."/>
        </authorList>
    </citation>
    <scope>NUCLEOTIDE SEQUENCE [LARGE SCALE GENOMIC DNA]</scope>
    <source>
        <strain evidence="6">ATCC 25592 / DSM 43247 / BCRC 13721 / JCM 3198 / KCTC 3076 / NBRC 16047 / NCTC 10667</strain>
    </source>
</reference>
<dbReference type="InterPro" id="IPR000524">
    <property type="entry name" value="Tscrpt_reg_HTH_GntR"/>
</dbReference>
<dbReference type="OrthoDB" id="5450856at2"/>
<dbReference type="SMART" id="SM00895">
    <property type="entry name" value="FCD"/>
    <property type="match status" value="1"/>
</dbReference>
<dbReference type="PRINTS" id="PR00035">
    <property type="entry name" value="HTHGNTR"/>
</dbReference>
<dbReference type="HOGENOM" id="CLU_017584_9_2_11"/>
<dbReference type="CDD" id="cd07377">
    <property type="entry name" value="WHTH_GntR"/>
    <property type="match status" value="1"/>
</dbReference>
<dbReference type="SMART" id="SM00345">
    <property type="entry name" value="HTH_GNTR"/>
    <property type="match status" value="1"/>
</dbReference>
<keyword evidence="6" id="KW-1185">Reference proteome</keyword>
<dbReference type="Proteomes" id="UP000001219">
    <property type="component" value="Chromosome"/>
</dbReference>
<evidence type="ECO:0000259" key="4">
    <source>
        <dbReference type="PROSITE" id="PS50949"/>
    </source>
</evidence>
<evidence type="ECO:0000256" key="1">
    <source>
        <dbReference type="ARBA" id="ARBA00023015"/>
    </source>
</evidence>
<dbReference type="Pfam" id="PF00392">
    <property type="entry name" value="GntR"/>
    <property type="match status" value="1"/>
</dbReference>
<evidence type="ECO:0000256" key="2">
    <source>
        <dbReference type="ARBA" id="ARBA00023125"/>
    </source>
</evidence>
<dbReference type="AlphaFoldDB" id="D0L3L6"/>
<organism evidence="5 6">
    <name type="scientific">Gordonia bronchialis (strain ATCC 25592 / DSM 43247 / BCRC 13721 / JCM 3198 / KCTC 3076 / NBRC 16047 / NCTC 10667)</name>
    <name type="common">Rhodococcus bronchialis</name>
    <dbReference type="NCBI Taxonomy" id="526226"/>
    <lineage>
        <taxon>Bacteria</taxon>
        <taxon>Bacillati</taxon>
        <taxon>Actinomycetota</taxon>
        <taxon>Actinomycetes</taxon>
        <taxon>Mycobacteriales</taxon>
        <taxon>Gordoniaceae</taxon>
        <taxon>Gordonia</taxon>
    </lineage>
</organism>
<proteinExistence type="predicted"/>
<dbReference type="SUPFAM" id="SSF48008">
    <property type="entry name" value="GntR ligand-binding domain-like"/>
    <property type="match status" value="1"/>
</dbReference>
<evidence type="ECO:0000256" key="3">
    <source>
        <dbReference type="ARBA" id="ARBA00023163"/>
    </source>
</evidence>
<keyword evidence="2" id="KW-0238">DNA-binding</keyword>
<protein>
    <submittedName>
        <fullName evidence="5">GntR domain protein</fullName>
    </submittedName>
</protein>
<evidence type="ECO:0000313" key="5">
    <source>
        <dbReference type="EMBL" id="ACY20215.1"/>
    </source>
</evidence>
<dbReference type="GO" id="GO:0003700">
    <property type="term" value="F:DNA-binding transcription factor activity"/>
    <property type="evidence" value="ECO:0007669"/>
    <property type="project" value="InterPro"/>
</dbReference>
<keyword evidence="1" id="KW-0805">Transcription regulation</keyword>
<dbReference type="PANTHER" id="PTHR43537:SF47">
    <property type="entry name" value="REGULATORY PROTEIN GNTR HTH"/>
    <property type="match status" value="1"/>
</dbReference>
<dbReference type="PROSITE" id="PS50949">
    <property type="entry name" value="HTH_GNTR"/>
    <property type="match status" value="1"/>
</dbReference>
<dbReference type="eggNOG" id="COG2186">
    <property type="taxonomic scope" value="Bacteria"/>
</dbReference>
<dbReference type="Gene3D" id="1.10.10.10">
    <property type="entry name" value="Winged helix-like DNA-binding domain superfamily/Winged helix DNA-binding domain"/>
    <property type="match status" value="1"/>
</dbReference>
<dbReference type="EMBL" id="CP001802">
    <property type="protein sequence ID" value="ACY20215.1"/>
    <property type="molecule type" value="Genomic_DNA"/>
</dbReference>
<dbReference type="InterPro" id="IPR036390">
    <property type="entry name" value="WH_DNA-bd_sf"/>
</dbReference>
<dbReference type="STRING" id="526226.Gbro_0903"/>
<feature type="domain" description="HTH gntR-type" evidence="4">
    <location>
        <begin position="8"/>
        <end position="76"/>
    </location>
</feature>
<name>D0L3L6_GORB4</name>
<dbReference type="GO" id="GO:0003677">
    <property type="term" value="F:DNA binding"/>
    <property type="evidence" value="ECO:0007669"/>
    <property type="project" value="UniProtKB-KW"/>
</dbReference>
<sequence length="224" mass="23763">MSLIAPPPRTSSLVVDRMHQLIADGDWPVGSRIPAEPELVALFGVGRNTIREAVRALEHAGLLAPRRGDGTYVRSANVLTEAIARCTNESELMDLLTTRRALESEAAALAADSITATDLEGLRELLATADAALSSGDVDRYAVADVAFHHALVAASGNRLLISLYEGVGEVIARHHAALVATSVRDRRNPAGHAEVIDAIASGDRLRARDAVYSYVDDAIAGLQ</sequence>
<accession>D0L3L6</accession>